<organism evidence="3">
    <name type="scientific">Ureaplasma parvum serovar 3</name>
    <dbReference type="NCBI Taxonomy" id="38504"/>
    <lineage>
        <taxon>Bacteria</taxon>
        <taxon>Bacillati</taxon>
        <taxon>Mycoplasmatota</taxon>
        <taxon>Mycoplasmoidales</taxon>
        <taxon>Mycoplasmoidaceae</taxon>
        <taxon>Ureaplasma</taxon>
    </lineage>
</organism>
<evidence type="ECO:0000313" key="3">
    <source>
        <dbReference type="EMBL" id="CAR85676.1"/>
    </source>
</evidence>
<keyword evidence="2" id="KW-0732">Signal</keyword>
<name>B6ETZ8_UREPR</name>
<proteinExistence type="predicted"/>
<dbReference type="InterPro" id="IPR054816">
    <property type="entry name" value="Lipoprotein_mollicutes-type_CS"/>
</dbReference>
<dbReference type="NCBIfam" id="NF045871">
    <property type="entry name" value="MBA_Nterm_para"/>
    <property type="match status" value="1"/>
</dbReference>
<feature type="region of interest" description="Disordered" evidence="1">
    <location>
        <begin position="147"/>
        <end position="187"/>
    </location>
</feature>
<dbReference type="EMBL" id="FM242181">
    <property type="protein sequence ID" value="CAR85676.1"/>
    <property type="molecule type" value="Genomic_DNA"/>
</dbReference>
<evidence type="ECO:0000256" key="1">
    <source>
        <dbReference type="SAM" id="MobiDB-lite"/>
    </source>
</evidence>
<dbReference type="PROSITE" id="PS51257">
    <property type="entry name" value="PROKAR_LIPOPROTEIN"/>
    <property type="match status" value="1"/>
</dbReference>
<dbReference type="AlphaFoldDB" id="B6ETZ8"/>
<gene>
    <name evidence="3" type="ORF">UU376</name>
</gene>
<dbReference type="NCBIfam" id="NF045872">
    <property type="entry name" value="urea_MBA"/>
    <property type="match status" value="1"/>
</dbReference>
<protein>
    <submittedName>
        <fullName evidence="3">Ureaplasma phase variable protein 376</fullName>
    </submittedName>
</protein>
<accession>B6ETZ8</accession>
<evidence type="ECO:0000256" key="2">
    <source>
        <dbReference type="SAM" id="SignalP"/>
    </source>
</evidence>
<reference evidence="3" key="1">
    <citation type="journal article" date="2009" name="FEMS Microbiol. Lett.">
        <title>Alternate phase variation in expression of two major surface membrane proteins (MBA and UU376) of Ureaplasma parvum serovar 3.</title>
        <authorList>
            <person name="Zimmerman C.U."/>
            <person name="Stiedl T."/>
            <person name="Rosengarten R."/>
            <person name="Spergser J."/>
        </authorList>
    </citation>
    <scope>NUCLEOTIDE SEQUENCE</scope>
    <source>
        <strain evidence="3">M14</strain>
    </source>
</reference>
<feature type="chain" id="PRO_5002842597" evidence="2">
    <location>
        <begin position="28"/>
        <end position="385"/>
    </location>
</feature>
<dbReference type="NCBIfam" id="NF045726">
    <property type="entry name" value="XXplasma_LP"/>
    <property type="match status" value="1"/>
</dbReference>
<sequence length="385" mass="42568">MKLLKNKKFWAMTLGVTLVGAGIVAIAASCSNSTVKSKLSNQFAKSTDGKSFYAVYEIENFKDLSNDDKKSLSNIEFNAALTSAENKTESTLEKGHLVGEKIYVKLPREPKPNEQLTIISKSGLIKTSGLLISDNLNYQTEKVNFEAASAPSQQPSPTPAPKTEEPKENGGSEQQADQPENSKKDDVVASGVKISEVKNNTATIEVTFSKFELADANKKDFVLEVIKKADTNPIQASDLKYDEASKTLSGKLSGLNSNVDYEISKLTLNGKEVKFNEEELLKSYVKNAKLFMTFNKENKKINIKLQNFSILNSFQDNQPVLTFDIEINKKDGITQVVHKSLTKNQLLNPNGLEIDLKDKMNGNNANYDVKLTNAKLLNVNIETQK</sequence>
<feature type="signal peptide" evidence="2">
    <location>
        <begin position="1"/>
        <end position="27"/>
    </location>
</feature>